<evidence type="ECO:0000313" key="1">
    <source>
        <dbReference type="EMBL" id="RNA12164.1"/>
    </source>
</evidence>
<accession>A0A3M7QM43</accession>
<proteinExistence type="predicted"/>
<sequence>MTYDYWHGCMWSVLEGLGNLVHILADQFEGRFLVEVFVADFVRIMDADHPPELCPTEDN</sequence>
<keyword evidence="2" id="KW-1185">Reference proteome</keyword>
<protein>
    <submittedName>
        <fullName evidence="1">Uncharacterized protein</fullName>
    </submittedName>
</protein>
<name>A0A3M7QM43_BRAPC</name>
<evidence type="ECO:0000313" key="2">
    <source>
        <dbReference type="Proteomes" id="UP000276133"/>
    </source>
</evidence>
<reference evidence="1 2" key="1">
    <citation type="journal article" date="2018" name="Sci. Rep.">
        <title>Genomic signatures of local adaptation to the degree of environmental predictability in rotifers.</title>
        <authorList>
            <person name="Franch-Gras L."/>
            <person name="Hahn C."/>
            <person name="Garcia-Roger E.M."/>
            <person name="Carmona M.J."/>
            <person name="Serra M."/>
            <person name="Gomez A."/>
        </authorList>
    </citation>
    <scope>NUCLEOTIDE SEQUENCE [LARGE SCALE GENOMIC DNA]</scope>
    <source>
        <strain evidence="1">HYR1</strain>
    </source>
</reference>
<gene>
    <name evidence="1" type="ORF">BpHYR1_033163</name>
</gene>
<comment type="caution">
    <text evidence="1">The sequence shown here is derived from an EMBL/GenBank/DDBJ whole genome shotgun (WGS) entry which is preliminary data.</text>
</comment>
<dbReference type="EMBL" id="REGN01005752">
    <property type="protein sequence ID" value="RNA12164.1"/>
    <property type="molecule type" value="Genomic_DNA"/>
</dbReference>
<dbReference type="AlphaFoldDB" id="A0A3M7QM43"/>
<organism evidence="1 2">
    <name type="scientific">Brachionus plicatilis</name>
    <name type="common">Marine rotifer</name>
    <name type="synonym">Brachionus muelleri</name>
    <dbReference type="NCBI Taxonomy" id="10195"/>
    <lineage>
        <taxon>Eukaryota</taxon>
        <taxon>Metazoa</taxon>
        <taxon>Spiralia</taxon>
        <taxon>Gnathifera</taxon>
        <taxon>Rotifera</taxon>
        <taxon>Eurotatoria</taxon>
        <taxon>Monogononta</taxon>
        <taxon>Pseudotrocha</taxon>
        <taxon>Ploima</taxon>
        <taxon>Brachionidae</taxon>
        <taxon>Brachionus</taxon>
    </lineage>
</organism>
<dbReference type="Proteomes" id="UP000276133">
    <property type="component" value="Unassembled WGS sequence"/>
</dbReference>